<sequence>MVNNFTLAERDKYLIQIESQIKAKKNMLLSKHDVLERTIKENKLLENVKKDYKKYHDIIANQKKEELRVMGILKQYTDDLIKSNKITEKEIKQLKLEQREIIAEIKKIQKEMDETIRK</sequence>
<organism evidence="2">
    <name type="scientific">viral metagenome</name>
    <dbReference type="NCBI Taxonomy" id="1070528"/>
    <lineage>
        <taxon>unclassified sequences</taxon>
        <taxon>metagenomes</taxon>
        <taxon>organismal metagenomes</taxon>
    </lineage>
</organism>
<proteinExistence type="predicted"/>
<dbReference type="EMBL" id="MN740033">
    <property type="protein sequence ID" value="QHT85131.1"/>
    <property type="molecule type" value="Genomic_DNA"/>
</dbReference>
<evidence type="ECO:0000313" key="2">
    <source>
        <dbReference type="EMBL" id="QHT85131.1"/>
    </source>
</evidence>
<evidence type="ECO:0000256" key="1">
    <source>
        <dbReference type="SAM" id="Coils"/>
    </source>
</evidence>
<dbReference type="AlphaFoldDB" id="A0A6C0HWM1"/>
<protein>
    <submittedName>
        <fullName evidence="2">Uncharacterized protein</fullName>
    </submittedName>
</protein>
<keyword evidence="1" id="KW-0175">Coiled coil</keyword>
<feature type="coiled-coil region" evidence="1">
    <location>
        <begin position="45"/>
        <end position="118"/>
    </location>
</feature>
<name>A0A6C0HWM1_9ZZZZ</name>
<accession>A0A6C0HWM1</accession>
<reference evidence="2" key="1">
    <citation type="journal article" date="2020" name="Nature">
        <title>Giant virus diversity and host interactions through global metagenomics.</title>
        <authorList>
            <person name="Schulz F."/>
            <person name="Roux S."/>
            <person name="Paez-Espino D."/>
            <person name="Jungbluth S."/>
            <person name="Walsh D.A."/>
            <person name="Denef V.J."/>
            <person name="McMahon K.D."/>
            <person name="Konstantinidis K.T."/>
            <person name="Eloe-Fadrosh E.A."/>
            <person name="Kyrpides N.C."/>
            <person name="Woyke T."/>
        </authorList>
    </citation>
    <scope>NUCLEOTIDE SEQUENCE</scope>
    <source>
        <strain evidence="2">GVMAG-M-3300023184-178</strain>
    </source>
</reference>